<dbReference type="SUPFAM" id="SSF52540">
    <property type="entry name" value="P-loop containing nucleoside triphosphate hydrolases"/>
    <property type="match status" value="1"/>
</dbReference>
<dbReference type="AlphaFoldDB" id="A0A6C0AFK5"/>
<dbReference type="EMBL" id="MN740601">
    <property type="protein sequence ID" value="QHS78559.1"/>
    <property type="molecule type" value="Genomic_DNA"/>
</dbReference>
<proteinExistence type="inferred from homology"/>
<sequence length="992" mass="116105">MQNNVYSKWNSSYKRKRSIKHPSLVYESENMASVSLPVINTKLLLKTNSNKCNHYISDVQTEAIAYAINSIESDNSINNCKRGFFLGDGTGVGKSRTISGILTELWLRNHKEYRALWISINKNLKNDAKNEFHIVQDIQTKKTPWLEQKDLKKSSNGVFYTTYGSLINEKHYNTILNWLGYNNNNVTIIFDEAHIAKSYSSKKANMVLTLQNEIYNPRVIYSTATAASSISEMHYMDRLGLWKCNHQNFCKLLEHYGPMAMEMTALQLKHSGKLISRQLGFDGIFIDVKSYKLSNYEEDYFNILTHKWRNIQYVNTFDNFNFYQYLITGFKIKLAIQEIRKSINNNESVIIGLQTTGESSCNRNYDSCLQDLFNKYEQSDNNSQILDSFGNIIEFSRNPIDLIIDEFGSDNVAEISGRTKRRDITSKQWINVPHIRSEISKFQNGVKNIAIITRSGSSGISLHSQKNINNKIRHHIIVEPPKSADILVQQFGRTHRSNSSKLPKFTFIVTNIPSELRFFHGLTNKLENLGALTKGDRRVSLLNNISFEGCSQIDNDHFKLFLLEFNVQISLVWYKNNSIPDDFPLENVIDGLCMNYYYLNNTKKAINTFTKLLTFINQYTINKSYFREDNDNIHNYIQNIKSQSATSWNNTWYQLLKMKHNYFYKQSKILISVLLKAIMCIIHDYIPNCKQWISHDYCWTIQNHKEHSQYVKNIVHTILLCQLKPECSNTIGKIPSHLIHNIIPWLIPKNDFFSLPSESLECLNNGIHCCTNINSFLNKMFELQICIQKNIMQMLRSHSFSYVCSKKHSILTIEEQILGKYKEDYTICYNKFYKNSDFYKIDISVKPKLTLEEHINICKKWKHRFISYVKHKKHQKKFGAFIKSLKKNNWSYELYYPGDCKACRCFMKHQWQIEKHNYDIIDSNNDQWLENVSNQVHKKNRFAKKFDLTLTFCVNNVIDNWNHSTGKIIKIKNTHICPDFIGLLVKTKQRFI</sequence>
<dbReference type="Gene3D" id="3.40.50.300">
    <property type="entry name" value="P-loop containing nucleotide triphosphate hydrolases"/>
    <property type="match status" value="2"/>
</dbReference>
<dbReference type="PANTHER" id="PTHR12706:SF30">
    <property type="entry name" value="PROTEIN STRAWBERRY NOTCH-RELATED"/>
    <property type="match status" value="1"/>
</dbReference>
<dbReference type="InterPro" id="IPR026937">
    <property type="entry name" value="SBNO_Helicase_C_dom"/>
</dbReference>
<dbReference type="PANTHER" id="PTHR12706">
    <property type="entry name" value="STRAWBERRY NOTCH-RELATED"/>
    <property type="match status" value="1"/>
</dbReference>
<dbReference type="Pfam" id="PF13872">
    <property type="entry name" value="AAA_34"/>
    <property type="match status" value="1"/>
</dbReference>
<dbReference type="Pfam" id="PF13871">
    <property type="entry name" value="Helicase_C_4"/>
    <property type="match status" value="1"/>
</dbReference>
<evidence type="ECO:0000313" key="3">
    <source>
        <dbReference type="EMBL" id="QHS78559.1"/>
    </source>
</evidence>
<evidence type="ECO:0000259" key="2">
    <source>
        <dbReference type="PROSITE" id="PS51192"/>
    </source>
</evidence>
<evidence type="ECO:0000256" key="1">
    <source>
        <dbReference type="ARBA" id="ARBA00006992"/>
    </source>
</evidence>
<protein>
    <recommendedName>
        <fullName evidence="2">Helicase ATP-binding domain-containing protein</fullName>
    </recommendedName>
</protein>
<dbReference type="SMART" id="SM00487">
    <property type="entry name" value="DEXDc"/>
    <property type="match status" value="1"/>
</dbReference>
<organism evidence="3">
    <name type="scientific">viral metagenome</name>
    <dbReference type="NCBI Taxonomy" id="1070528"/>
    <lineage>
        <taxon>unclassified sequences</taxon>
        <taxon>metagenomes</taxon>
        <taxon>organismal metagenomes</taxon>
    </lineage>
</organism>
<dbReference type="InterPro" id="IPR039187">
    <property type="entry name" value="SNO_AAA"/>
</dbReference>
<accession>A0A6C0AFK5</accession>
<dbReference type="GO" id="GO:0006355">
    <property type="term" value="P:regulation of DNA-templated transcription"/>
    <property type="evidence" value="ECO:0007669"/>
    <property type="project" value="InterPro"/>
</dbReference>
<reference evidence="3" key="1">
    <citation type="journal article" date="2020" name="Nature">
        <title>Giant virus diversity and host interactions through global metagenomics.</title>
        <authorList>
            <person name="Schulz F."/>
            <person name="Roux S."/>
            <person name="Paez-Espino D."/>
            <person name="Jungbluth S."/>
            <person name="Walsh D.A."/>
            <person name="Denef V.J."/>
            <person name="McMahon K.D."/>
            <person name="Konstantinidis K.T."/>
            <person name="Eloe-Fadrosh E.A."/>
            <person name="Kyrpides N.C."/>
            <person name="Woyke T."/>
        </authorList>
    </citation>
    <scope>NUCLEOTIDE SEQUENCE</scope>
    <source>
        <strain evidence="3">GVMAG-S-1024976-23</strain>
    </source>
</reference>
<dbReference type="InterPro" id="IPR026741">
    <property type="entry name" value="SNO"/>
</dbReference>
<name>A0A6C0AFK5_9ZZZZ</name>
<comment type="similarity">
    <text evidence="1">Belongs to the SBNO family.</text>
</comment>
<dbReference type="InterPro" id="IPR014001">
    <property type="entry name" value="Helicase_ATP-bd"/>
</dbReference>
<feature type="domain" description="Helicase ATP-binding" evidence="2">
    <location>
        <begin position="75"/>
        <end position="230"/>
    </location>
</feature>
<dbReference type="InterPro" id="IPR027417">
    <property type="entry name" value="P-loop_NTPase"/>
</dbReference>
<dbReference type="PROSITE" id="PS51192">
    <property type="entry name" value="HELICASE_ATP_BIND_1"/>
    <property type="match status" value="1"/>
</dbReference>